<dbReference type="Gene3D" id="3.30.230.30">
    <property type="entry name" value="Impact, N-terminal domain"/>
    <property type="match status" value="1"/>
</dbReference>
<dbReference type="AlphaFoldDB" id="A0AA46TF36"/>
<evidence type="ECO:0000259" key="4">
    <source>
        <dbReference type="Pfam" id="PF09186"/>
    </source>
</evidence>
<dbReference type="InterPro" id="IPR015269">
    <property type="entry name" value="UPF0029_Impact_C"/>
</dbReference>
<accession>A0AA46TF36</accession>
<evidence type="ECO:0000256" key="1">
    <source>
        <dbReference type="ARBA" id="ARBA00007665"/>
    </source>
</evidence>
<dbReference type="SUPFAM" id="SSF54980">
    <property type="entry name" value="EF-G C-terminal domain-like"/>
    <property type="match status" value="1"/>
</dbReference>
<dbReference type="PANTHER" id="PTHR16301">
    <property type="entry name" value="IMPACT-RELATED"/>
    <property type="match status" value="1"/>
</dbReference>
<name>A0AA46TF36_9ACTN</name>
<dbReference type="EMBL" id="CP094970">
    <property type="protein sequence ID" value="UYM04023.1"/>
    <property type="molecule type" value="Genomic_DNA"/>
</dbReference>
<dbReference type="InterPro" id="IPR020568">
    <property type="entry name" value="Ribosomal_Su5_D2-typ_SF"/>
</dbReference>
<dbReference type="PANTHER" id="PTHR16301:SF20">
    <property type="entry name" value="IMPACT FAMILY MEMBER YIGZ"/>
    <property type="match status" value="1"/>
</dbReference>
<dbReference type="GO" id="GO:0005737">
    <property type="term" value="C:cytoplasm"/>
    <property type="evidence" value="ECO:0007669"/>
    <property type="project" value="TreeGrafter"/>
</dbReference>
<gene>
    <name evidence="5" type="ORF">L0C25_15905</name>
</gene>
<dbReference type="InterPro" id="IPR036956">
    <property type="entry name" value="Impact_N_sf"/>
</dbReference>
<feature type="domain" description="Impact N-terminal" evidence="3">
    <location>
        <begin position="2"/>
        <end position="95"/>
    </location>
</feature>
<dbReference type="RefSeq" id="WP_408641647.1">
    <property type="nucleotide sequence ID" value="NZ_CP094970.1"/>
</dbReference>
<organism evidence="5 6">
    <name type="scientific">Solicola gregarius</name>
    <dbReference type="NCBI Taxonomy" id="2908642"/>
    <lineage>
        <taxon>Bacteria</taxon>
        <taxon>Bacillati</taxon>
        <taxon>Actinomycetota</taxon>
        <taxon>Actinomycetes</taxon>
        <taxon>Propionibacteriales</taxon>
        <taxon>Nocardioidaceae</taxon>
        <taxon>Solicola</taxon>
    </lineage>
</organism>
<proteinExistence type="inferred from homology"/>
<dbReference type="InterPro" id="IPR023582">
    <property type="entry name" value="Impact"/>
</dbReference>
<comment type="similarity">
    <text evidence="1">Belongs to the IMPACT family.</text>
</comment>
<dbReference type="Pfam" id="PF09186">
    <property type="entry name" value="DUF1949"/>
    <property type="match status" value="1"/>
</dbReference>
<evidence type="ECO:0000313" key="5">
    <source>
        <dbReference type="EMBL" id="UYM04023.1"/>
    </source>
</evidence>
<dbReference type="Pfam" id="PF01205">
    <property type="entry name" value="Impact_N"/>
    <property type="match status" value="1"/>
</dbReference>
<dbReference type="InterPro" id="IPR020569">
    <property type="entry name" value="UPF0029_Impact_CS"/>
</dbReference>
<evidence type="ECO:0000259" key="3">
    <source>
        <dbReference type="Pfam" id="PF01205"/>
    </source>
</evidence>
<evidence type="ECO:0000313" key="6">
    <source>
        <dbReference type="Proteomes" id="UP001164390"/>
    </source>
</evidence>
<dbReference type="Proteomes" id="UP001164390">
    <property type="component" value="Chromosome"/>
</dbReference>
<feature type="region of interest" description="Disordered" evidence="2">
    <location>
        <begin position="31"/>
        <end position="50"/>
    </location>
</feature>
<dbReference type="SUPFAM" id="SSF54211">
    <property type="entry name" value="Ribosomal protein S5 domain 2-like"/>
    <property type="match status" value="1"/>
</dbReference>
<keyword evidence="6" id="KW-1185">Reference proteome</keyword>
<feature type="domain" description="UPF0029" evidence="4">
    <location>
        <begin position="111"/>
        <end position="159"/>
    </location>
</feature>
<dbReference type="PROSITE" id="PS00910">
    <property type="entry name" value="UPF0029"/>
    <property type="match status" value="1"/>
</dbReference>
<sequence>MESEAAARAVVDQARTEQWQANHHCSAFVIGADGSPHRSSDDGEPAGTAGRPMLEVLTHAGVTDVVAVVTRYFGGTKLGTGGLARAYSGAVALALDKAPRVRRNLMRVCVLSISHADAGRVEHALRGDGIAVLDVAYDTAVLLTVAVPDGEESALRSRLGALGVGDDALRVGETRWHDVPPP</sequence>
<dbReference type="KEGG" id="sgrg:L0C25_15905"/>
<dbReference type="InterPro" id="IPR035647">
    <property type="entry name" value="EFG_III/V"/>
</dbReference>
<dbReference type="GO" id="GO:0006446">
    <property type="term" value="P:regulation of translational initiation"/>
    <property type="evidence" value="ECO:0007669"/>
    <property type="project" value="TreeGrafter"/>
</dbReference>
<evidence type="ECO:0000256" key="2">
    <source>
        <dbReference type="SAM" id="MobiDB-lite"/>
    </source>
</evidence>
<reference evidence="5" key="1">
    <citation type="submission" date="2022-01" db="EMBL/GenBank/DDBJ databases">
        <title>Nocardioidaceae gen. sp. A5X3R13.</title>
        <authorList>
            <person name="Lopez Marin M.A."/>
            <person name="Uhlik O."/>
        </authorList>
    </citation>
    <scope>NUCLEOTIDE SEQUENCE</scope>
    <source>
        <strain evidence="5">A5X3R13</strain>
    </source>
</reference>
<dbReference type="InterPro" id="IPR001498">
    <property type="entry name" value="Impact_N"/>
</dbReference>
<protein>
    <submittedName>
        <fullName evidence="5">IMPACT family protein</fullName>
    </submittedName>
</protein>